<protein>
    <submittedName>
        <fullName evidence="2">ATP synthase F0 subunit 8</fullName>
    </submittedName>
</protein>
<organism evidence="2">
    <name type="scientific">Pilsbryoconcha exilis</name>
    <dbReference type="NCBI Taxonomy" id="178825"/>
    <lineage>
        <taxon>Eukaryota</taxon>
        <taxon>Metazoa</taxon>
        <taxon>Spiralia</taxon>
        <taxon>Lophotrochozoa</taxon>
        <taxon>Mollusca</taxon>
        <taxon>Bivalvia</taxon>
        <taxon>Autobranchia</taxon>
        <taxon>Heteroconchia</taxon>
        <taxon>Palaeoheterodonta</taxon>
        <taxon>Unionida</taxon>
        <taxon>Unionoidea</taxon>
        <taxon>Unionidae</taxon>
        <taxon>Gonideinae</taxon>
        <taxon>Pilsbryoconcha</taxon>
    </lineage>
</organism>
<proteinExistence type="predicted"/>
<keyword evidence="1" id="KW-0812">Transmembrane</keyword>
<geneLocation type="mitochondrion" evidence="2"/>
<keyword evidence="2" id="KW-0496">Mitochondrion</keyword>
<evidence type="ECO:0000313" key="2">
    <source>
        <dbReference type="EMBL" id="QDH07440.1"/>
    </source>
</evidence>
<feature type="transmembrane region" description="Helical" evidence="1">
    <location>
        <begin position="6"/>
        <end position="29"/>
    </location>
</feature>
<dbReference type="EMBL" id="MK994777">
    <property type="protein sequence ID" value="QDH07440.1"/>
    <property type="molecule type" value="Genomic_DNA"/>
</dbReference>
<evidence type="ECO:0000256" key="1">
    <source>
        <dbReference type="SAM" id="Phobius"/>
    </source>
</evidence>
<gene>
    <name evidence="2" type="primary">atp8</name>
</gene>
<keyword evidence="1" id="KW-1133">Transmembrane helix</keyword>
<sequence>MPQFSPMSWVLISFLVVFIILVFCVSIWWSSFGVYKFGFFRGEESVGVLRSLGWGWGSRS</sequence>
<name>A0A513X0I6_9BIVA</name>
<reference evidence="2" key="1">
    <citation type="journal article" date="2019" name="Heredity">
        <title>Mesozoic mitogenome rearrangements and freshwater mussel (Bivalvia: Unionoidea) macroevolution.</title>
        <authorList>
            <person name="Froufe E."/>
            <person name="Bolotov I."/>
            <person name="Aldridge D.C."/>
            <person name="Bogan A.E."/>
            <person name="Breton S."/>
            <person name="Gan H.M."/>
            <person name="Kovitvadhi U."/>
            <person name="Kovitvadhi S."/>
            <person name="Riccardi N."/>
            <person name="Secci-Petretto G."/>
            <person name="Sousa R."/>
            <person name="Teixeira A."/>
            <person name="Varandas S."/>
            <person name="Zanatta D."/>
            <person name="Zieritz A."/>
            <person name="Fonseca M.M."/>
            <person name="Lopes-Lima M."/>
        </authorList>
    </citation>
    <scope>NUCLEOTIDE SEQUENCE</scope>
    <source>
        <tissue evidence="2">Gonad tissue</tissue>
    </source>
</reference>
<keyword evidence="1" id="KW-0472">Membrane</keyword>
<accession>A0A513X0I6</accession>
<dbReference type="AlphaFoldDB" id="A0A513X0I6"/>